<dbReference type="Proteomes" id="UP000188268">
    <property type="component" value="Unassembled WGS sequence"/>
</dbReference>
<proteinExistence type="predicted"/>
<keyword evidence="2" id="KW-1185">Reference proteome</keyword>
<gene>
    <name evidence="1" type="ORF">CCACVL1_21296</name>
</gene>
<dbReference type="Gramene" id="OMO66102">
    <property type="protein sequence ID" value="OMO66102"/>
    <property type="gene ID" value="CCACVL1_21296"/>
</dbReference>
<organism evidence="1 2">
    <name type="scientific">Corchorus capsularis</name>
    <name type="common">Jute</name>
    <dbReference type="NCBI Taxonomy" id="210143"/>
    <lineage>
        <taxon>Eukaryota</taxon>
        <taxon>Viridiplantae</taxon>
        <taxon>Streptophyta</taxon>
        <taxon>Embryophyta</taxon>
        <taxon>Tracheophyta</taxon>
        <taxon>Spermatophyta</taxon>
        <taxon>Magnoliopsida</taxon>
        <taxon>eudicotyledons</taxon>
        <taxon>Gunneridae</taxon>
        <taxon>Pentapetalae</taxon>
        <taxon>rosids</taxon>
        <taxon>malvids</taxon>
        <taxon>Malvales</taxon>
        <taxon>Malvaceae</taxon>
        <taxon>Grewioideae</taxon>
        <taxon>Apeibeae</taxon>
        <taxon>Corchorus</taxon>
    </lineage>
</organism>
<name>A0A1R3H701_COCAP</name>
<accession>A0A1R3H701</accession>
<comment type="caution">
    <text evidence="1">The sequence shown here is derived from an EMBL/GenBank/DDBJ whole genome shotgun (WGS) entry which is preliminary data.</text>
</comment>
<dbReference type="EMBL" id="AWWV01012564">
    <property type="protein sequence ID" value="OMO66102.1"/>
    <property type="molecule type" value="Genomic_DNA"/>
</dbReference>
<reference evidence="1 2" key="1">
    <citation type="submission" date="2013-09" db="EMBL/GenBank/DDBJ databases">
        <title>Corchorus capsularis genome sequencing.</title>
        <authorList>
            <person name="Alam M."/>
            <person name="Haque M.S."/>
            <person name="Islam M.S."/>
            <person name="Emdad E.M."/>
            <person name="Islam M.M."/>
            <person name="Ahmed B."/>
            <person name="Halim A."/>
            <person name="Hossen Q.M.M."/>
            <person name="Hossain M.Z."/>
            <person name="Ahmed R."/>
            <person name="Khan M.M."/>
            <person name="Islam R."/>
            <person name="Rashid M.M."/>
            <person name="Khan S.A."/>
            <person name="Rahman M.S."/>
            <person name="Alam M."/>
        </authorList>
    </citation>
    <scope>NUCLEOTIDE SEQUENCE [LARGE SCALE GENOMIC DNA]</scope>
    <source>
        <strain evidence="2">cv. CVL-1</strain>
        <tissue evidence="1">Whole seedling</tissue>
    </source>
</reference>
<protein>
    <submittedName>
        <fullName evidence="1">Uncharacterized protein</fullName>
    </submittedName>
</protein>
<evidence type="ECO:0000313" key="2">
    <source>
        <dbReference type="Proteomes" id="UP000188268"/>
    </source>
</evidence>
<dbReference type="AlphaFoldDB" id="A0A1R3H701"/>
<sequence length="23" mass="2612">MAILGQQRVSPLSLSFMRFPSDM</sequence>
<evidence type="ECO:0000313" key="1">
    <source>
        <dbReference type="EMBL" id="OMO66102.1"/>
    </source>
</evidence>
<feature type="non-terminal residue" evidence="1">
    <location>
        <position position="23"/>
    </location>
</feature>